<dbReference type="Gene3D" id="1.10.1060.10">
    <property type="entry name" value="Alpha-helical ferredoxin"/>
    <property type="match status" value="1"/>
</dbReference>
<evidence type="ECO:0000256" key="1">
    <source>
        <dbReference type="ARBA" id="ARBA00007097"/>
    </source>
</evidence>
<dbReference type="SUPFAM" id="SSF46548">
    <property type="entry name" value="alpha-helical ferredoxin"/>
    <property type="match status" value="1"/>
</dbReference>
<dbReference type="Pfam" id="PF02754">
    <property type="entry name" value="CCG"/>
    <property type="match status" value="2"/>
</dbReference>
<dbReference type="EMBL" id="DQZR01000063">
    <property type="protein sequence ID" value="HDM35938.1"/>
    <property type="molecule type" value="Genomic_DNA"/>
</dbReference>
<dbReference type="InterPro" id="IPR004017">
    <property type="entry name" value="Cys_rich_dom"/>
</dbReference>
<keyword evidence="2" id="KW-0004">4Fe-4S</keyword>
<keyword evidence="5" id="KW-0408">Iron</keyword>
<organism evidence="9">
    <name type="scientific">Candidatus Syntropharchaeum butanivorans</name>
    <dbReference type="NCBI Taxonomy" id="1839936"/>
    <lineage>
        <taxon>Archaea</taxon>
        <taxon>Methanobacteriati</taxon>
        <taxon>Methanobacteriota</taxon>
        <taxon>Stenosarchaea group</taxon>
        <taxon>Methanomicrobia</taxon>
        <taxon>Methanosarcinales</taxon>
        <taxon>ANME-2 cluster</taxon>
        <taxon>Candidatus Syntropharchaeum</taxon>
    </lineage>
</organism>
<evidence type="ECO:0000313" key="10">
    <source>
        <dbReference type="EMBL" id="HEC56956.1"/>
    </source>
</evidence>
<feature type="domain" description="Cysteine-rich" evidence="7">
    <location>
        <begin position="187"/>
        <end position="270"/>
    </location>
</feature>
<sequence length="423" mass="47654">MLSYTFYYDIFLHTTPRRIYLESFISVILLKSIDCLERRGVKMEIGGETFAQKFDLFTCMQCGKCTGGCTVSLKSPLNVRRMMREALIRESSDVVLTMKELWDCTTCGTCTSRCPRGLDPAEVIIAMRGILIEEGRGVPKTIMEALESTVKNGNPWGRSRMKRTEWLQDFDQEVKDLTDGKSAELLAFIGCTPSYDPRVQEVARAFVRVFNAAGVDYGILGTEESCCGSEMHAMGEEGLFEMLVEENLELFNEFEITKMVTISPHCYNAFSNKYSEYGDVNFEVKHYTQFLVDLIDEDRLKLTKELGKVVTYHDPCYLGKHNSIFDEPRKVLEAIPGITFVEMDRSRERSLCCEGGGGMMWNEGAEGERTAVVRVRDAAEQGAEIIAVACPFCMLTLEDAVKTAGYEGQIEVKDILELLSESL</sequence>
<dbReference type="InterPro" id="IPR017896">
    <property type="entry name" value="4Fe4S_Fe-S-bd"/>
</dbReference>
<gene>
    <name evidence="9" type="ORF">ENG09_01605</name>
    <name evidence="10" type="ORF">ENI32_03625</name>
</gene>
<name>A0A7C1B4U7_9EURY</name>
<evidence type="ECO:0000256" key="2">
    <source>
        <dbReference type="ARBA" id="ARBA00022485"/>
    </source>
</evidence>
<keyword evidence="6" id="KW-0411">Iron-sulfur</keyword>
<protein>
    <submittedName>
        <fullName evidence="9">(Fe-S)-binding protein</fullName>
    </submittedName>
</protein>
<dbReference type="Proteomes" id="UP000885936">
    <property type="component" value="Unassembled WGS sequence"/>
</dbReference>
<feature type="domain" description="Cysteine-rich" evidence="7">
    <location>
        <begin position="310"/>
        <end position="397"/>
    </location>
</feature>
<dbReference type="InterPro" id="IPR051460">
    <property type="entry name" value="HdrC_iron-sulfur_subunit"/>
</dbReference>
<comment type="similarity">
    <text evidence="1">Belongs to the HdrC family.</text>
</comment>
<dbReference type="EMBL" id="DRIE01000062">
    <property type="protein sequence ID" value="HEC56956.1"/>
    <property type="molecule type" value="Genomic_DNA"/>
</dbReference>
<evidence type="ECO:0000256" key="4">
    <source>
        <dbReference type="ARBA" id="ARBA00023002"/>
    </source>
</evidence>
<reference evidence="9" key="1">
    <citation type="journal article" date="2020" name="mSystems">
        <title>Genome- and Community-Level Interaction Insights into Carbon Utilization and Element Cycling Functions of Hydrothermarchaeota in Hydrothermal Sediment.</title>
        <authorList>
            <person name="Zhou Z."/>
            <person name="Liu Y."/>
            <person name="Xu W."/>
            <person name="Pan J."/>
            <person name="Luo Z.H."/>
            <person name="Li M."/>
        </authorList>
    </citation>
    <scope>NUCLEOTIDE SEQUENCE [LARGE SCALE GENOMIC DNA]</scope>
    <source>
        <strain evidence="9">HyVt-185</strain>
        <strain evidence="10">HyVt-386</strain>
    </source>
</reference>
<evidence type="ECO:0000256" key="5">
    <source>
        <dbReference type="ARBA" id="ARBA00023004"/>
    </source>
</evidence>
<proteinExistence type="inferred from homology"/>
<keyword evidence="3" id="KW-0479">Metal-binding</keyword>
<dbReference type="InterPro" id="IPR009051">
    <property type="entry name" value="Helical_ferredxn"/>
</dbReference>
<evidence type="ECO:0000259" key="8">
    <source>
        <dbReference type="Pfam" id="PF13183"/>
    </source>
</evidence>
<dbReference type="PROSITE" id="PS00198">
    <property type="entry name" value="4FE4S_FER_1"/>
    <property type="match status" value="1"/>
</dbReference>
<evidence type="ECO:0000256" key="3">
    <source>
        <dbReference type="ARBA" id="ARBA00022723"/>
    </source>
</evidence>
<dbReference type="GO" id="GO:0005886">
    <property type="term" value="C:plasma membrane"/>
    <property type="evidence" value="ECO:0007669"/>
    <property type="project" value="TreeGrafter"/>
</dbReference>
<feature type="domain" description="4Fe-4S ferredoxin-type" evidence="8">
    <location>
        <begin position="58"/>
        <end position="118"/>
    </location>
</feature>
<dbReference type="PANTHER" id="PTHR43255">
    <property type="entry name" value="IRON-SULFUR-BINDING OXIDOREDUCTASE FADF-RELATED-RELATED"/>
    <property type="match status" value="1"/>
</dbReference>
<dbReference type="GO" id="GO:0051539">
    <property type="term" value="F:4 iron, 4 sulfur cluster binding"/>
    <property type="evidence" value="ECO:0007669"/>
    <property type="project" value="UniProtKB-KW"/>
</dbReference>
<dbReference type="AlphaFoldDB" id="A0A7C1B4U7"/>
<evidence type="ECO:0000313" key="9">
    <source>
        <dbReference type="EMBL" id="HDM35938.1"/>
    </source>
</evidence>
<evidence type="ECO:0000259" key="7">
    <source>
        <dbReference type="Pfam" id="PF02754"/>
    </source>
</evidence>
<dbReference type="GO" id="GO:0016491">
    <property type="term" value="F:oxidoreductase activity"/>
    <property type="evidence" value="ECO:0007669"/>
    <property type="project" value="UniProtKB-KW"/>
</dbReference>
<comment type="caution">
    <text evidence="9">The sequence shown here is derived from an EMBL/GenBank/DDBJ whole genome shotgun (WGS) entry which is preliminary data.</text>
</comment>
<dbReference type="Pfam" id="PF13183">
    <property type="entry name" value="Fer4_8"/>
    <property type="match status" value="1"/>
</dbReference>
<evidence type="ECO:0000256" key="6">
    <source>
        <dbReference type="ARBA" id="ARBA00023014"/>
    </source>
</evidence>
<dbReference type="PANTHER" id="PTHR43255:SF1">
    <property type="entry name" value="IRON-SULFUR-BINDING OXIDOREDUCTASE FADF-RELATED"/>
    <property type="match status" value="1"/>
</dbReference>
<accession>A0A7C1B4U7</accession>
<dbReference type="Proteomes" id="UP000885863">
    <property type="component" value="Unassembled WGS sequence"/>
</dbReference>
<dbReference type="InterPro" id="IPR017900">
    <property type="entry name" value="4Fe4S_Fe_S_CS"/>
</dbReference>
<keyword evidence="4" id="KW-0560">Oxidoreductase</keyword>
<dbReference type="GO" id="GO:0046872">
    <property type="term" value="F:metal ion binding"/>
    <property type="evidence" value="ECO:0007669"/>
    <property type="project" value="UniProtKB-KW"/>
</dbReference>